<feature type="chain" id="PRO_5045930368" evidence="1">
    <location>
        <begin position="18"/>
        <end position="776"/>
    </location>
</feature>
<dbReference type="PANTHER" id="PTHR34987">
    <property type="entry name" value="C, PUTATIVE (AFU_ORTHOLOGUE AFUA_3G02880)-RELATED"/>
    <property type="match status" value="1"/>
</dbReference>
<accession>A0ABW6CWC2</accession>
<dbReference type="InterPro" id="IPR012341">
    <property type="entry name" value="6hp_glycosidase-like_sf"/>
</dbReference>
<keyword evidence="1" id="KW-0732">Signal</keyword>
<comment type="caution">
    <text evidence="3">The sequence shown here is derived from an EMBL/GenBank/DDBJ whole genome shotgun (WGS) entry which is preliminary data.</text>
</comment>
<dbReference type="InterPro" id="IPR008928">
    <property type="entry name" value="6-hairpin_glycosidase_sf"/>
</dbReference>
<reference evidence="3 4" key="1">
    <citation type="submission" date="2024-03" db="EMBL/GenBank/DDBJ databases">
        <title>Aquirufa genome sequencing.</title>
        <authorList>
            <person name="Pitt A."/>
            <person name="Hahn M.W."/>
        </authorList>
    </citation>
    <scope>NUCLEOTIDE SEQUENCE [LARGE SCALE GENOMIC DNA]</scope>
    <source>
        <strain evidence="3 4">PLAD-142S6K</strain>
    </source>
</reference>
<name>A0ABW6CWC2_9BACT</name>
<dbReference type="Gene3D" id="2.60.120.260">
    <property type="entry name" value="Galactose-binding domain-like"/>
    <property type="match status" value="2"/>
</dbReference>
<dbReference type="InterPro" id="IPR035396">
    <property type="entry name" value="Bac_rhamnosid6H"/>
</dbReference>
<dbReference type="SUPFAM" id="SSF48208">
    <property type="entry name" value="Six-hairpin glycosidases"/>
    <property type="match status" value="1"/>
</dbReference>
<proteinExistence type="predicted"/>
<dbReference type="Gene3D" id="1.50.10.10">
    <property type="match status" value="1"/>
</dbReference>
<dbReference type="PANTHER" id="PTHR34987:SF2">
    <property type="entry name" value="B, PUTATIVE (AFU_ORTHOLOGUE AFUA_7G05040)-RELATED"/>
    <property type="match status" value="1"/>
</dbReference>
<evidence type="ECO:0000313" key="4">
    <source>
        <dbReference type="Proteomes" id="UP001598114"/>
    </source>
</evidence>
<organism evidence="3 4">
    <name type="scientific">Aquirufa echingensis</name>
    <dbReference type="NCBI Taxonomy" id="3096516"/>
    <lineage>
        <taxon>Bacteria</taxon>
        <taxon>Pseudomonadati</taxon>
        <taxon>Bacteroidota</taxon>
        <taxon>Cytophagia</taxon>
        <taxon>Cytophagales</taxon>
        <taxon>Flectobacillaceae</taxon>
        <taxon>Aquirufa</taxon>
    </lineage>
</organism>
<dbReference type="SUPFAM" id="SSF49785">
    <property type="entry name" value="Galactose-binding domain-like"/>
    <property type="match status" value="1"/>
</dbReference>
<evidence type="ECO:0000313" key="3">
    <source>
        <dbReference type="EMBL" id="MFD3275234.1"/>
    </source>
</evidence>
<sequence length="776" mass="86981">MKKLLLFLLLVGPLAYAQNLKPELWRKPWKASWITYSENANSIYSLQGLKDYGVFKFQKTVNLAEKPAKCLIHVSGDNRYKLYVNGTWVSAGPARGDLYFWNFETLDIAPYLKVGENTLEALVWNEGKGKSEAQISYATGFILQADEEAHAALNTNMNWQVAKNLGVSPLQPRVPGYYVAGQGELQEYAKSWSPFISAKSLGPGLTKGAAIDSRGWMLYPAAIPAMELKEQRFAAIRKGEGDLIHGKSLVVPANSSVDLWIDQGVLTNAYPQLTFSGGKDAKIGLTYAEGLYEKKPLSTTTKNGNHKGNRNDIEDKYWLGRKDSLIADGATHTFETMTYRTFRYVRLTVKTESDALTLQDFKSVFTGFPFQAKATLKTDNPLIPQLLDVGFRTARLCAMETYMDCPYYEQLQYIGDARIQALVSLYYAGDERLVRQALDHMDHSRIAEGITLSRYPTDLHQQIPTFSLWYIGMLHDYLRYGKDPSFLKNKLSGMRGILDYFSRFEGTDGTLQNIPYWTFSDWVNAWPRGIAPVGPSGRSAVIDFQYVWILQNAAEIERYFGFPELAARYEAKVKALKPVLRALYWDAARGLYADTEVHDKFSQHANSLAILAGFDAGGVSSKLLTDKDLAPASIYFKYYLHLALTKAGQGNDYMKWLDKWKENIDMGLSTWAETSDISTSRSDCHAWGASPNIEFFRIVLGVDSDAPAFAKVKIEPHLGELKEVEGIVPHPQGEIQVQYKSGSASITLPGTVNGTFVWKGKKYPLKAGKNSINTQK</sequence>
<dbReference type="EMBL" id="JBBKYA010000002">
    <property type="protein sequence ID" value="MFD3275234.1"/>
    <property type="molecule type" value="Genomic_DNA"/>
</dbReference>
<dbReference type="InterPro" id="IPR008979">
    <property type="entry name" value="Galactose-bd-like_sf"/>
</dbReference>
<feature type="signal peptide" evidence="1">
    <location>
        <begin position="1"/>
        <end position="17"/>
    </location>
</feature>
<dbReference type="RefSeq" id="WP_377975042.1">
    <property type="nucleotide sequence ID" value="NZ_JBBKYA010000002.1"/>
</dbReference>
<evidence type="ECO:0000259" key="2">
    <source>
        <dbReference type="Pfam" id="PF17389"/>
    </source>
</evidence>
<dbReference type="Proteomes" id="UP001598114">
    <property type="component" value="Unassembled WGS sequence"/>
</dbReference>
<keyword evidence="4" id="KW-1185">Reference proteome</keyword>
<dbReference type="Pfam" id="PF17389">
    <property type="entry name" value="Bac_rhamnosid6H"/>
    <property type="match status" value="1"/>
</dbReference>
<dbReference type="Gene3D" id="2.60.420.10">
    <property type="entry name" value="Maltose phosphorylase, domain 3"/>
    <property type="match status" value="1"/>
</dbReference>
<protein>
    <submittedName>
        <fullName evidence="3">Alpha-rhamnosidase</fullName>
    </submittedName>
</protein>
<gene>
    <name evidence="3" type="ORF">SKC38_03230</name>
</gene>
<evidence type="ECO:0000256" key="1">
    <source>
        <dbReference type="SAM" id="SignalP"/>
    </source>
</evidence>
<feature type="domain" description="Alpha-L-rhamnosidase six-hairpin glycosidase" evidence="2">
    <location>
        <begin position="373"/>
        <end position="615"/>
    </location>
</feature>